<keyword evidence="4" id="KW-1185">Reference proteome</keyword>
<feature type="domain" description="DHHA1" evidence="2">
    <location>
        <begin position="258"/>
        <end position="339"/>
    </location>
</feature>
<evidence type="ECO:0000313" key="4">
    <source>
        <dbReference type="Proteomes" id="UP000800981"/>
    </source>
</evidence>
<name>A0ABX0GRU2_9ACTN</name>
<dbReference type="InterPro" id="IPR003156">
    <property type="entry name" value="DHHA1_dom"/>
</dbReference>
<dbReference type="Gene3D" id="3.90.1640.10">
    <property type="entry name" value="inorganic pyrophosphatase (n-terminal core)"/>
    <property type="match status" value="1"/>
</dbReference>
<feature type="domain" description="DDH" evidence="1">
    <location>
        <begin position="30"/>
        <end position="177"/>
    </location>
</feature>
<dbReference type="SUPFAM" id="SSF64182">
    <property type="entry name" value="DHH phosphoesterases"/>
    <property type="match status" value="1"/>
</dbReference>
<dbReference type="InterPro" id="IPR038763">
    <property type="entry name" value="DHH_sf"/>
</dbReference>
<dbReference type="PANTHER" id="PTHR47618">
    <property type="entry name" value="BIFUNCTIONAL OLIGORIBONUCLEASE AND PAP PHOSPHATASE NRNA"/>
    <property type="match status" value="1"/>
</dbReference>
<protein>
    <submittedName>
        <fullName evidence="3">Bifunctional oligoribonuclease/PAP phosphatase NrnA</fullName>
    </submittedName>
</protein>
<evidence type="ECO:0000259" key="2">
    <source>
        <dbReference type="Pfam" id="PF02272"/>
    </source>
</evidence>
<evidence type="ECO:0000259" key="1">
    <source>
        <dbReference type="Pfam" id="PF01368"/>
    </source>
</evidence>
<comment type="caution">
    <text evidence="3">The sequence shown here is derived from an EMBL/GenBank/DDBJ whole genome shotgun (WGS) entry which is preliminary data.</text>
</comment>
<reference evidence="3 4" key="1">
    <citation type="submission" date="2020-03" db="EMBL/GenBank/DDBJ databases">
        <title>Two novel Motilibacter sp.</title>
        <authorList>
            <person name="Liu S."/>
        </authorList>
    </citation>
    <scope>NUCLEOTIDE SEQUENCE [LARGE SCALE GENOMIC DNA]</scope>
    <source>
        <strain evidence="3 4">E257</strain>
    </source>
</reference>
<dbReference type="Gene3D" id="3.10.310.30">
    <property type="match status" value="1"/>
</dbReference>
<dbReference type="InterPro" id="IPR001667">
    <property type="entry name" value="DDH_dom"/>
</dbReference>
<dbReference type="EMBL" id="JAANNP010000002">
    <property type="protein sequence ID" value="NHC13579.1"/>
    <property type="molecule type" value="Genomic_DNA"/>
</dbReference>
<gene>
    <name evidence="3" type="ORF">G9H71_07265</name>
</gene>
<dbReference type="Pfam" id="PF02272">
    <property type="entry name" value="DHHA1"/>
    <property type="match status" value="1"/>
</dbReference>
<dbReference type="Pfam" id="PF01368">
    <property type="entry name" value="DHH"/>
    <property type="match status" value="1"/>
</dbReference>
<evidence type="ECO:0000313" key="3">
    <source>
        <dbReference type="EMBL" id="NHC13579.1"/>
    </source>
</evidence>
<dbReference type="InterPro" id="IPR051319">
    <property type="entry name" value="Oligoribo/pAp-PDE_c-di-AMP_PDE"/>
</dbReference>
<sequence length="346" mass="35734">MTALDVPAAPRAAKEVFDLVGRALATTDDVVLLAHTTPDGDALGSSLAVAHALRRLGHRPRVSWGDEPFRVPRPLRSLPGAAPADGLVVAPAELAVTERTLVLVFDCASGDRLGVLRPVLERAALTVAFDHHASHVPFTSERVVDAAAPATAAIAYDLVRNLGVDLTPEIATCLYAGLVTDTGSFRFSNTTPDTLRLAARLLDTGVRHAELARTLMEDVPGALLPVLGAALQSVALDPAALGGAGLVTAVVPADARRPSGLSVDEVHPVLDVVRRAEEADVACVVYEGEPGRWRVSLRSKGAVDVARAAVSLGGGGHRAAAGLSAAGEAHEVLAQVRRALEASAAS</sequence>
<dbReference type="PANTHER" id="PTHR47618:SF1">
    <property type="entry name" value="BIFUNCTIONAL OLIGORIBONUCLEASE AND PAP PHOSPHATASE NRNA"/>
    <property type="match status" value="1"/>
</dbReference>
<accession>A0ABX0GRU2</accession>
<proteinExistence type="predicted"/>
<dbReference type="Proteomes" id="UP000800981">
    <property type="component" value="Unassembled WGS sequence"/>
</dbReference>
<dbReference type="RefSeq" id="WP_166280175.1">
    <property type="nucleotide sequence ID" value="NZ_JAANNP010000002.1"/>
</dbReference>
<organism evidence="3 4">
    <name type="scientific">Motilibacter deserti</name>
    <dbReference type="NCBI Taxonomy" id="2714956"/>
    <lineage>
        <taxon>Bacteria</taxon>
        <taxon>Bacillati</taxon>
        <taxon>Actinomycetota</taxon>
        <taxon>Actinomycetes</taxon>
        <taxon>Motilibacterales</taxon>
        <taxon>Motilibacteraceae</taxon>
        <taxon>Motilibacter</taxon>
    </lineage>
</organism>